<accession>A0AAD8DT94</accession>
<comment type="caution">
    <text evidence="1">The sequence shown here is derived from an EMBL/GenBank/DDBJ whole genome shotgun (WGS) entry which is preliminary data.</text>
</comment>
<protein>
    <submittedName>
        <fullName evidence="1">Uncharacterized protein</fullName>
    </submittedName>
</protein>
<dbReference type="PROSITE" id="PS51257">
    <property type="entry name" value="PROKAR_LIPOPROTEIN"/>
    <property type="match status" value="1"/>
</dbReference>
<name>A0AAD8DT94_MYTSE</name>
<dbReference type="AlphaFoldDB" id="A0AAD8DT94"/>
<sequence>MTEAAKLADRSVILGASNSVASTALIGSSGGACVLPLPLHIYHHKQVASILTAIETGDINTGTGLTKLKSAVWAQGMDFKKMILFNVASVFGNVCRGDCGEYYDEILDFVLQQAVDPVGISKEEIQALKDVANYIDLVAGIEVDLDDATENLLRSYFLAARKENTKCVSVGSMSALVAICLTSARLCRRNVANVDDAVFAIWLHVSGSPEPRFAPEEYLQTPADVRKLQKIIYSFKDWLEQFTGSCFV</sequence>
<reference evidence="1" key="1">
    <citation type="submission" date="2023-03" db="EMBL/GenBank/DDBJ databases">
        <title>Chromosome-level genomes of two armyworms, Mythimna separata and Mythimna loreyi, provide insights into the biosynthesis and reception of sex pheromones.</title>
        <authorList>
            <person name="Zhao H."/>
        </authorList>
    </citation>
    <scope>NUCLEOTIDE SEQUENCE</scope>
    <source>
        <strain evidence="1">BeijingLab</strain>
        <tissue evidence="1">Pupa</tissue>
    </source>
</reference>
<proteinExistence type="predicted"/>
<organism evidence="1 2">
    <name type="scientific">Mythimna separata</name>
    <name type="common">Oriental armyworm</name>
    <name type="synonym">Pseudaletia separata</name>
    <dbReference type="NCBI Taxonomy" id="271217"/>
    <lineage>
        <taxon>Eukaryota</taxon>
        <taxon>Metazoa</taxon>
        <taxon>Ecdysozoa</taxon>
        <taxon>Arthropoda</taxon>
        <taxon>Hexapoda</taxon>
        <taxon>Insecta</taxon>
        <taxon>Pterygota</taxon>
        <taxon>Neoptera</taxon>
        <taxon>Endopterygota</taxon>
        <taxon>Lepidoptera</taxon>
        <taxon>Glossata</taxon>
        <taxon>Ditrysia</taxon>
        <taxon>Noctuoidea</taxon>
        <taxon>Noctuidae</taxon>
        <taxon>Noctuinae</taxon>
        <taxon>Hadenini</taxon>
        <taxon>Mythimna</taxon>
    </lineage>
</organism>
<evidence type="ECO:0000313" key="2">
    <source>
        <dbReference type="Proteomes" id="UP001231518"/>
    </source>
</evidence>
<dbReference type="EMBL" id="JARGEI010000014">
    <property type="protein sequence ID" value="KAJ8720061.1"/>
    <property type="molecule type" value="Genomic_DNA"/>
</dbReference>
<gene>
    <name evidence="1" type="ORF">PYW07_012104</name>
</gene>
<evidence type="ECO:0000313" key="1">
    <source>
        <dbReference type="EMBL" id="KAJ8720061.1"/>
    </source>
</evidence>
<dbReference type="Proteomes" id="UP001231518">
    <property type="component" value="Chromosome 3"/>
</dbReference>
<keyword evidence="2" id="KW-1185">Reference proteome</keyword>